<name>A0ABZ0RXX0_9BACI</name>
<evidence type="ECO:0008006" key="3">
    <source>
        <dbReference type="Google" id="ProtNLM"/>
    </source>
</evidence>
<dbReference type="Proteomes" id="UP001322664">
    <property type="component" value="Chromosome"/>
</dbReference>
<sequence>MKAIQRLTEVLQQKLGKEIPLQEVGYETMSFTHEEIDEALVPPYMIAFVEAPILCHSANYTDTEGNYYTLMLVETGDETPYEVWLVNDKLMSNFLEGIEL</sequence>
<dbReference type="RefSeq" id="WP_319837678.1">
    <property type="nucleotide sequence ID" value="NZ_CP137624.1"/>
</dbReference>
<evidence type="ECO:0000313" key="2">
    <source>
        <dbReference type="Proteomes" id="UP001322664"/>
    </source>
</evidence>
<reference evidence="1 2" key="1">
    <citation type="submission" date="2023-09" db="EMBL/GenBank/DDBJ databases">
        <authorList>
            <person name="Page C.A."/>
            <person name="Perez-Diaz I.M."/>
        </authorList>
    </citation>
    <scope>NUCLEOTIDE SEQUENCE [LARGE SCALE GENOMIC DNA]</scope>
    <source>
        <strain evidence="1 2">Ll15</strain>
    </source>
</reference>
<organism evidence="1 2">
    <name type="scientific">Lysinibacillus louembei</name>
    <dbReference type="NCBI Taxonomy" id="1470088"/>
    <lineage>
        <taxon>Bacteria</taxon>
        <taxon>Bacillati</taxon>
        <taxon>Bacillota</taxon>
        <taxon>Bacilli</taxon>
        <taxon>Bacillales</taxon>
        <taxon>Bacillaceae</taxon>
        <taxon>Lysinibacillus</taxon>
    </lineage>
</organism>
<keyword evidence="2" id="KW-1185">Reference proteome</keyword>
<protein>
    <recommendedName>
        <fullName evidence="3">1,3-beta-glucan synthase regulator</fullName>
    </recommendedName>
</protein>
<proteinExistence type="predicted"/>
<dbReference type="EMBL" id="CP137624">
    <property type="protein sequence ID" value="WPK13074.1"/>
    <property type="molecule type" value="Genomic_DNA"/>
</dbReference>
<evidence type="ECO:0000313" key="1">
    <source>
        <dbReference type="EMBL" id="WPK13074.1"/>
    </source>
</evidence>
<accession>A0ABZ0RXX0</accession>
<gene>
    <name evidence="1" type="ORF">R6U77_05145</name>
</gene>